<feature type="coiled-coil region" evidence="1">
    <location>
        <begin position="64"/>
        <end position="91"/>
    </location>
</feature>
<comment type="caution">
    <text evidence="2">The sequence shown here is derived from an EMBL/GenBank/DDBJ whole genome shotgun (WGS) entry which is preliminary data.</text>
</comment>
<name>A0A9E4ZX91_9EURY</name>
<keyword evidence="1" id="KW-0175">Coiled coil</keyword>
<dbReference type="EMBL" id="JAPVER010000018">
    <property type="protein sequence ID" value="MCZ3364320.1"/>
    <property type="molecule type" value="Genomic_DNA"/>
</dbReference>
<evidence type="ECO:0000313" key="3">
    <source>
        <dbReference type="EMBL" id="MCZ3372070.1"/>
    </source>
</evidence>
<dbReference type="Proteomes" id="UP001068021">
    <property type="component" value="Unassembled WGS sequence"/>
</dbReference>
<dbReference type="EMBL" id="JAPVES010000030">
    <property type="protein sequence ID" value="MCZ3372070.1"/>
    <property type="molecule type" value="Genomic_DNA"/>
</dbReference>
<organism evidence="2 4">
    <name type="scientific">Methanobacterium veterum</name>
    <dbReference type="NCBI Taxonomy" id="408577"/>
    <lineage>
        <taxon>Archaea</taxon>
        <taxon>Methanobacteriati</taxon>
        <taxon>Methanobacteriota</taxon>
        <taxon>Methanomada group</taxon>
        <taxon>Methanobacteria</taxon>
        <taxon>Methanobacteriales</taxon>
        <taxon>Methanobacteriaceae</taxon>
        <taxon>Methanobacterium</taxon>
    </lineage>
</organism>
<sequence>MITITKKENRVLNQIKYFQAEYRDGVPSNILKLDLSMSETEFKDILTNLEDKGLISKNDNYIKANAVDAQINAVESRAEVLREDLNQTEKKTFELITNLASEGFVSRHFLEGNLLYGDLKLSNLQMYQIIVSLENKGLIKKIQKKDGEYYNINT</sequence>
<protein>
    <submittedName>
        <fullName evidence="2">Uncharacterized protein</fullName>
    </submittedName>
</protein>
<gene>
    <name evidence="3" type="ORF">O3H35_05450</name>
    <name evidence="2" type="ORF">O3H54_00355</name>
</gene>
<dbReference type="Proteomes" id="UP001074446">
    <property type="component" value="Unassembled WGS sequence"/>
</dbReference>
<evidence type="ECO:0000256" key="1">
    <source>
        <dbReference type="SAM" id="Coils"/>
    </source>
</evidence>
<keyword evidence="4" id="KW-1185">Reference proteome</keyword>
<proteinExistence type="predicted"/>
<dbReference type="AlphaFoldDB" id="A0A9E4ZX91"/>
<evidence type="ECO:0000313" key="2">
    <source>
        <dbReference type="EMBL" id="MCZ3364320.1"/>
    </source>
</evidence>
<dbReference type="RefSeq" id="WP_048081135.1">
    <property type="nucleotide sequence ID" value="NZ_JAPVER010000018.1"/>
</dbReference>
<evidence type="ECO:0000313" key="4">
    <source>
        <dbReference type="Proteomes" id="UP001068021"/>
    </source>
</evidence>
<reference evidence="2" key="1">
    <citation type="submission" date="2022-12" db="EMBL/GenBank/DDBJ databases">
        <title>Reclassification of two methanogenic archaea species isolated from the Kolyma lowland permafrost.</title>
        <authorList>
            <person name="Trubitsyn V.E."/>
            <person name="Rivkina E.M."/>
            <person name="Shcherbakova V.A."/>
        </authorList>
    </citation>
    <scope>NUCLEOTIDE SEQUENCE</scope>
    <source>
        <strain evidence="2">M2</strain>
        <strain evidence="3">MK4</strain>
    </source>
</reference>
<accession>A0A9E4ZX91</accession>